<accession>A0A811ZDR1</accession>
<evidence type="ECO:0000313" key="1">
    <source>
        <dbReference type="EMBL" id="CAD7686917.1"/>
    </source>
</evidence>
<gene>
    <name evidence="1" type="ORF">NYPRO_LOCUS19710</name>
</gene>
<proteinExistence type="predicted"/>
<reference evidence="1" key="1">
    <citation type="submission" date="2020-12" db="EMBL/GenBank/DDBJ databases">
        <authorList>
            <consortium name="Molecular Ecology Group"/>
        </authorList>
    </citation>
    <scope>NUCLEOTIDE SEQUENCE</scope>
    <source>
        <strain evidence="1">TBG_1078</strain>
    </source>
</reference>
<keyword evidence="2" id="KW-1185">Reference proteome</keyword>
<dbReference type="AlphaFoldDB" id="A0A811ZDR1"/>
<comment type="caution">
    <text evidence="1">The sequence shown here is derived from an EMBL/GenBank/DDBJ whole genome shotgun (WGS) entry which is preliminary data.</text>
</comment>
<name>A0A811ZDR1_NYCPR</name>
<organism evidence="1 2">
    <name type="scientific">Nyctereutes procyonoides</name>
    <name type="common">Raccoon dog</name>
    <name type="synonym">Canis procyonoides</name>
    <dbReference type="NCBI Taxonomy" id="34880"/>
    <lineage>
        <taxon>Eukaryota</taxon>
        <taxon>Metazoa</taxon>
        <taxon>Chordata</taxon>
        <taxon>Craniata</taxon>
        <taxon>Vertebrata</taxon>
        <taxon>Euteleostomi</taxon>
        <taxon>Mammalia</taxon>
        <taxon>Eutheria</taxon>
        <taxon>Laurasiatheria</taxon>
        <taxon>Carnivora</taxon>
        <taxon>Caniformia</taxon>
        <taxon>Canidae</taxon>
        <taxon>Nyctereutes</taxon>
    </lineage>
</organism>
<sequence>MAMCLLTNGGKEKRAAYYSYNQSLMERDRHTSGVSCYLLCIKGFGKY</sequence>
<evidence type="ECO:0000313" key="2">
    <source>
        <dbReference type="Proteomes" id="UP000645828"/>
    </source>
</evidence>
<dbReference type="Proteomes" id="UP000645828">
    <property type="component" value="Unassembled WGS sequence"/>
</dbReference>
<dbReference type="EMBL" id="CAJHUB010000762">
    <property type="protein sequence ID" value="CAD7686917.1"/>
    <property type="molecule type" value="Genomic_DNA"/>
</dbReference>
<protein>
    <submittedName>
        <fullName evidence="1">(raccoon dog) hypothetical protein</fullName>
    </submittedName>
</protein>